<evidence type="ECO:0000313" key="1">
    <source>
        <dbReference type="EMBL" id="KAG2318103.1"/>
    </source>
</evidence>
<evidence type="ECO:0000313" key="2">
    <source>
        <dbReference type="Proteomes" id="UP000886595"/>
    </source>
</evidence>
<comment type="caution">
    <text evidence="1">The sequence shown here is derived from an EMBL/GenBank/DDBJ whole genome shotgun (WGS) entry which is preliminary data.</text>
</comment>
<dbReference type="AlphaFoldDB" id="A0A8X7VWK1"/>
<sequence>MVEVTVTKSFLEMCRTDQDCVDYKFPNCESTGKPPMCGNMNYCYCPDERLPASTAPLLTTTSNS</sequence>
<accession>A0A8X7VWK1</accession>
<protein>
    <submittedName>
        <fullName evidence="1">Uncharacterized protein</fullName>
    </submittedName>
</protein>
<dbReference type="EMBL" id="JAAMPC010000004">
    <property type="protein sequence ID" value="KAG2318103.1"/>
    <property type="molecule type" value="Genomic_DNA"/>
</dbReference>
<gene>
    <name evidence="1" type="ORF">Bca52824_021225</name>
</gene>
<organism evidence="1 2">
    <name type="scientific">Brassica carinata</name>
    <name type="common">Ethiopian mustard</name>
    <name type="synonym">Abyssinian cabbage</name>
    <dbReference type="NCBI Taxonomy" id="52824"/>
    <lineage>
        <taxon>Eukaryota</taxon>
        <taxon>Viridiplantae</taxon>
        <taxon>Streptophyta</taxon>
        <taxon>Embryophyta</taxon>
        <taxon>Tracheophyta</taxon>
        <taxon>Spermatophyta</taxon>
        <taxon>Magnoliopsida</taxon>
        <taxon>eudicotyledons</taxon>
        <taxon>Gunneridae</taxon>
        <taxon>Pentapetalae</taxon>
        <taxon>rosids</taxon>
        <taxon>malvids</taxon>
        <taxon>Brassicales</taxon>
        <taxon>Brassicaceae</taxon>
        <taxon>Brassiceae</taxon>
        <taxon>Brassica</taxon>
    </lineage>
</organism>
<keyword evidence="2" id="KW-1185">Reference proteome</keyword>
<name>A0A8X7VWK1_BRACI</name>
<reference evidence="1 2" key="1">
    <citation type="submission" date="2020-02" db="EMBL/GenBank/DDBJ databases">
        <authorList>
            <person name="Ma Q."/>
            <person name="Huang Y."/>
            <person name="Song X."/>
            <person name="Pei D."/>
        </authorList>
    </citation>
    <scope>NUCLEOTIDE SEQUENCE [LARGE SCALE GENOMIC DNA]</scope>
    <source>
        <strain evidence="1">Sxm20200214</strain>
        <tissue evidence="1">Leaf</tissue>
    </source>
</reference>
<dbReference type="Proteomes" id="UP000886595">
    <property type="component" value="Unassembled WGS sequence"/>
</dbReference>
<proteinExistence type="predicted"/>